<dbReference type="InterPro" id="IPR001494">
    <property type="entry name" value="Importin-beta_N"/>
</dbReference>
<dbReference type="AlphaFoldDB" id="A0AAX4PBD8"/>
<keyword evidence="3" id="KW-0813">Transport</keyword>
<keyword evidence="9" id="KW-1185">Reference proteome</keyword>
<evidence type="ECO:0000256" key="3">
    <source>
        <dbReference type="ARBA" id="ARBA00022448"/>
    </source>
</evidence>
<dbReference type="SUPFAM" id="SSF48371">
    <property type="entry name" value="ARM repeat"/>
    <property type="match status" value="1"/>
</dbReference>
<feature type="domain" description="Importin N-terminal" evidence="7">
    <location>
        <begin position="31"/>
        <end position="111"/>
    </location>
</feature>
<gene>
    <name evidence="8" type="ORF">HKI87_07g48650</name>
</gene>
<evidence type="ECO:0000256" key="4">
    <source>
        <dbReference type="ARBA" id="ARBA00022490"/>
    </source>
</evidence>
<dbReference type="InterPro" id="IPR011989">
    <property type="entry name" value="ARM-like"/>
</dbReference>
<comment type="similarity">
    <text evidence="2">Belongs to the importin beta family. Importin beta-1 subfamily.</text>
</comment>
<dbReference type="Pfam" id="PF13513">
    <property type="entry name" value="HEAT_EZ"/>
    <property type="match status" value="1"/>
</dbReference>
<evidence type="ECO:0000256" key="5">
    <source>
        <dbReference type="ARBA" id="ARBA00022737"/>
    </source>
</evidence>
<dbReference type="Pfam" id="PF25574">
    <property type="entry name" value="TPR_IMB1"/>
    <property type="match status" value="1"/>
</dbReference>
<evidence type="ECO:0000259" key="7">
    <source>
        <dbReference type="PROSITE" id="PS50166"/>
    </source>
</evidence>
<accession>A0AAX4PBD8</accession>
<dbReference type="GO" id="GO:0031267">
    <property type="term" value="F:small GTPase binding"/>
    <property type="evidence" value="ECO:0007669"/>
    <property type="project" value="InterPro"/>
</dbReference>
<dbReference type="GO" id="GO:0006606">
    <property type="term" value="P:protein import into nucleus"/>
    <property type="evidence" value="ECO:0007669"/>
    <property type="project" value="InterPro"/>
</dbReference>
<evidence type="ECO:0000313" key="9">
    <source>
        <dbReference type="Proteomes" id="UP001472866"/>
    </source>
</evidence>
<dbReference type="GO" id="GO:0005737">
    <property type="term" value="C:cytoplasm"/>
    <property type="evidence" value="ECO:0007669"/>
    <property type="project" value="UniProtKB-SubCell"/>
</dbReference>
<evidence type="ECO:0000313" key="8">
    <source>
        <dbReference type="EMBL" id="WZN63317.1"/>
    </source>
</evidence>
<dbReference type="Proteomes" id="UP001472866">
    <property type="component" value="Chromosome 07"/>
</dbReference>
<name>A0AAX4PBD8_9CHLO</name>
<evidence type="ECO:0000256" key="2">
    <source>
        <dbReference type="ARBA" id="ARBA00010907"/>
    </source>
</evidence>
<dbReference type="InterPro" id="IPR058584">
    <property type="entry name" value="IMB1_TNPO1-like_TPR"/>
</dbReference>
<evidence type="ECO:0000256" key="1">
    <source>
        <dbReference type="ARBA" id="ARBA00004496"/>
    </source>
</evidence>
<keyword evidence="4" id="KW-0963">Cytoplasm</keyword>
<dbReference type="InterPro" id="IPR040122">
    <property type="entry name" value="Importin_beta"/>
</dbReference>
<organism evidence="8 9">
    <name type="scientific">Chloropicon roscoffensis</name>
    <dbReference type="NCBI Taxonomy" id="1461544"/>
    <lineage>
        <taxon>Eukaryota</taxon>
        <taxon>Viridiplantae</taxon>
        <taxon>Chlorophyta</taxon>
        <taxon>Chloropicophyceae</taxon>
        <taxon>Chloropicales</taxon>
        <taxon>Chloropicaceae</taxon>
        <taxon>Chloropicon</taxon>
    </lineage>
</organism>
<protein>
    <submittedName>
        <fullName evidence="8">Importin subunit beta</fullName>
    </submittedName>
</protein>
<dbReference type="SMART" id="SM00913">
    <property type="entry name" value="IBN_N"/>
    <property type="match status" value="1"/>
</dbReference>
<dbReference type="InterPro" id="IPR016024">
    <property type="entry name" value="ARM-type_fold"/>
</dbReference>
<dbReference type="PANTHER" id="PTHR10527">
    <property type="entry name" value="IMPORTIN BETA"/>
    <property type="match status" value="1"/>
</dbReference>
<reference evidence="8 9" key="1">
    <citation type="submission" date="2024-03" db="EMBL/GenBank/DDBJ databases">
        <title>Complete genome sequence of the green alga Chloropicon roscoffensis RCC1871.</title>
        <authorList>
            <person name="Lemieux C."/>
            <person name="Pombert J.-F."/>
            <person name="Otis C."/>
            <person name="Turmel M."/>
        </authorList>
    </citation>
    <scope>NUCLEOTIDE SEQUENCE [LARGE SCALE GENOMIC DNA]</scope>
    <source>
        <strain evidence="8 9">RCC1871</strain>
    </source>
</reference>
<dbReference type="Gene3D" id="1.25.10.10">
    <property type="entry name" value="Leucine-rich Repeat Variant"/>
    <property type="match status" value="1"/>
</dbReference>
<sequence>MAAPDVSAGAVGLTSVLQSAQSPDAALRGQAEQHLQQLRENNHAQFVASLTEELCEESKPIDTRRLAGLILKNELDARDEARKNALVQKWIELAVELKANIKGRLVSSLGSPVTEVGKVCAQVVAKIAGIEIPRQLWPDLIQILLHNMGLSQHPHITSLRLCTLETLGYICEELTDLKDSGLEQAQVNNILTAIVQGMRKEEPSQEVRYAATCALLNAVDFASVNFENDGEQKYIMQMTFEGTQSPDVRTRRASFECIVAITAAYYHKLLPYMSDLYQVSCKAIQGDDESVALQAVEVWCTIADEEMCLLDDETQAQSCHNFIKNAAPHLVPVLLATLTKQEEDLQDDGTWDIAMAGATCIGLIANTIQDEAVPLVWPYVQENIGKADWRLRESATMAFGSILEGPSGQVLQPLVNMAFGFLLNAMNDENMCVRDTTAWTIGRICAELHGIHLDFAVINTTNLPQLVAVMLQSIEGEPVIAEKVCYVFHNLATGYEDFEGDTSPLSPFFQPIVTALLEVANKALINQSTKLRYHAFEALNEVLRCSKKDTATLLLQLIPLMLTKLQETLSMNVQSAENREKQTELQGSLCSVLQVVIQKLSSIDNNATKVSLMAFSDQLMTLFLQVFACRSATVLEEALLAVGALVNTMGTDFLKYMDAFFPYIETGLQNFTEYQVCTATVEVVGDLCRALGPYIAKYCDKIMFFLLNDLQAQNLHRSVKPSILSCFGDIALAIEGQFEKYLPYALTMLESASALSIQTQQVAGDDDDMIDYNNDLRNGILEAYSGLFQGFKANKQQLKAFHDHAREIIGFIESIYQDTNRSSAVTKNAVWVLGDLADTLDNVGPFFVEKPFYQKFLMECKQNSSLGDTAQWAMERISMRMQ</sequence>
<keyword evidence="6" id="KW-0653">Protein transport</keyword>
<evidence type="ECO:0000256" key="6">
    <source>
        <dbReference type="ARBA" id="ARBA00022927"/>
    </source>
</evidence>
<dbReference type="FunFam" id="1.25.10.10:FF:000027">
    <property type="entry name" value="Importin subunit beta-1"/>
    <property type="match status" value="1"/>
</dbReference>
<dbReference type="PROSITE" id="PS50166">
    <property type="entry name" value="IMPORTIN_B_NT"/>
    <property type="match status" value="1"/>
</dbReference>
<keyword evidence="5" id="KW-0677">Repeat</keyword>
<proteinExistence type="inferred from homology"/>
<comment type="subcellular location">
    <subcellularLocation>
        <location evidence="1">Cytoplasm</location>
    </subcellularLocation>
</comment>
<dbReference type="Pfam" id="PF03810">
    <property type="entry name" value="IBN_N"/>
    <property type="match status" value="1"/>
</dbReference>
<dbReference type="EMBL" id="CP151507">
    <property type="protein sequence ID" value="WZN63317.1"/>
    <property type="molecule type" value="Genomic_DNA"/>
</dbReference>